<dbReference type="AlphaFoldDB" id="A0A559KEC7"/>
<dbReference type="InterPro" id="IPR029044">
    <property type="entry name" value="Nucleotide-diphossugar_trans"/>
</dbReference>
<protein>
    <submittedName>
        <fullName evidence="2">Glycosyltransferase family 2 protein</fullName>
    </submittedName>
</protein>
<name>A0A559KEC7_9BACL</name>
<evidence type="ECO:0000313" key="3">
    <source>
        <dbReference type="Proteomes" id="UP000317036"/>
    </source>
</evidence>
<dbReference type="Pfam" id="PF00535">
    <property type="entry name" value="Glycos_transf_2"/>
    <property type="match status" value="1"/>
</dbReference>
<keyword evidence="2" id="KW-0808">Transferase</keyword>
<dbReference type="Proteomes" id="UP000317036">
    <property type="component" value="Unassembled WGS sequence"/>
</dbReference>
<organism evidence="2 3">
    <name type="scientific">Paenibacillus cremeus</name>
    <dbReference type="NCBI Taxonomy" id="2163881"/>
    <lineage>
        <taxon>Bacteria</taxon>
        <taxon>Bacillati</taxon>
        <taxon>Bacillota</taxon>
        <taxon>Bacilli</taxon>
        <taxon>Bacillales</taxon>
        <taxon>Paenibacillaceae</taxon>
        <taxon>Paenibacillus</taxon>
    </lineage>
</organism>
<accession>A0A559KEC7</accession>
<dbReference type="CDD" id="cd00761">
    <property type="entry name" value="Glyco_tranf_GTA_type"/>
    <property type="match status" value="1"/>
</dbReference>
<gene>
    <name evidence="2" type="ORF">FPZ49_08090</name>
</gene>
<proteinExistence type="predicted"/>
<dbReference type="EMBL" id="VNJI01000008">
    <property type="protein sequence ID" value="TVY10486.1"/>
    <property type="molecule type" value="Genomic_DNA"/>
</dbReference>
<dbReference type="OrthoDB" id="396512at2"/>
<keyword evidence="3" id="KW-1185">Reference proteome</keyword>
<dbReference type="Gene3D" id="3.90.550.10">
    <property type="entry name" value="Spore Coat Polysaccharide Biosynthesis Protein SpsA, Chain A"/>
    <property type="match status" value="1"/>
</dbReference>
<evidence type="ECO:0000313" key="2">
    <source>
        <dbReference type="EMBL" id="TVY10486.1"/>
    </source>
</evidence>
<reference evidence="2 3" key="1">
    <citation type="submission" date="2019-07" db="EMBL/GenBank/DDBJ databases">
        <authorList>
            <person name="Kim J."/>
        </authorList>
    </citation>
    <scope>NUCLEOTIDE SEQUENCE [LARGE SCALE GENOMIC DNA]</scope>
    <source>
        <strain evidence="2 3">JC52</strain>
    </source>
</reference>
<comment type="caution">
    <text evidence="2">The sequence shown here is derived from an EMBL/GenBank/DDBJ whole genome shotgun (WGS) entry which is preliminary data.</text>
</comment>
<dbReference type="GO" id="GO:0016740">
    <property type="term" value="F:transferase activity"/>
    <property type="evidence" value="ECO:0007669"/>
    <property type="project" value="UniProtKB-KW"/>
</dbReference>
<sequence>MEPFLKDERISFYVSKQNEGLGKTIQKDLILLDTPYFMTLDSDDWVEPETLELLLDEMEY</sequence>
<dbReference type="InterPro" id="IPR001173">
    <property type="entry name" value="Glyco_trans_2-like"/>
</dbReference>
<evidence type="ECO:0000259" key="1">
    <source>
        <dbReference type="Pfam" id="PF00535"/>
    </source>
</evidence>
<feature type="domain" description="Glycosyltransferase 2-like" evidence="1">
    <location>
        <begin position="6"/>
        <end position="59"/>
    </location>
</feature>
<dbReference type="SUPFAM" id="SSF53448">
    <property type="entry name" value="Nucleotide-diphospho-sugar transferases"/>
    <property type="match status" value="1"/>
</dbReference>